<dbReference type="EMBL" id="CAJVQB010027704">
    <property type="protein sequence ID" value="CAG8811013.1"/>
    <property type="molecule type" value="Genomic_DNA"/>
</dbReference>
<feature type="non-terminal residue" evidence="1">
    <location>
        <position position="1"/>
    </location>
</feature>
<evidence type="ECO:0000313" key="1">
    <source>
        <dbReference type="EMBL" id="CAG8811013.1"/>
    </source>
</evidence>
<sequence length="281" mass="32016">TYNPNGKSTLPGTIVFGLQLKSVEQARDSHCQSNAFQPLETLTSVCAMDSNYILREAFRSMAKIYPELACEYIISNKKLNIDKIMQDIIPLHVMDININSPIILVESNEEIHIDSEEVIRGITKSVGKASYRSIKNILKYMIPFYIEESILDPGNPLIMLQISGDGQNVGCYVKHVMVTCSILNDINNLQIPERYYTIVLYPGIEDYQILQNVLMPLIHDLKDISQNGIDDEFGNKWNIQLYFSSDWKFLALCLGLNATNSIYFCPYCKCTKKEIGLYNRC</sequence>
<proteinExistence type="predicted"/>
<evidence type="ECO:0000313" key="2">
    <source>
        <dbReference type="Proteomes" id="UP000789901"/>
    </source>
</evidence>
<name>A0ABN7W0T3_GIGMA</name>
<comment type="caution">
    <text evidence="1">The sequence shown here is derived from an EMBL/GenBank/DDBJ whole genome shotgun (WGS) entry which is preliminary data.</text>
</comment>
<accession>A0ABN7W0T3</accession>
<dbReference type="Proteomes" id="UP000789901">
    <property type="component" value="Unassembled WGS sequence"/>
</dbReference>
<dbReference type="PANTHER" id="PTHR31424">
    <property type="entry name" value="PROTEIN CBG23806"/>
    <property type="match status" value="1"/>
</dbReference>
<organism evidence="1 2">
    <name type="scientific">Gigaspora margarita</name>
    <dbReference type="NCBI Taxonomy" id="4874"/>
    <lineage>
        <taxon>Eukaryota</taxon>
        <taxon>Fungi</taxon>
        <taxon>Fungi incertae sedis</taxon>
        <taxon>Mucoromycota</taxon>
        <taxon>Glomeromycotina</taxon>
        <taxon>Glomeromycetes</taxon>
        <taxon>Diversisporales</taxon>
        <taxon>Gigasporaceae</taxon>
        <taxon>Gigaspora</taxon>
    </lineage>
</organism>
<keyword evidence="2" id="KW-1185">Reference proteome</keyword>
<protein>
    <submittedName>
        <fullName evidence="1">26928_t:CDS:1</fullName>
    </submittedName>
</protein>
<reference evidence="1 2" key="1">
    <citation type="submission" date="2021-06" db="EMBL/GenBank/DDBJ databases">
        <authorList>
            <person name="Kallberg Y."/>
            <person name="Tangrot J."/>
            <person name="Rosling A."/>
        </authorList>
    </citation>
    <scope>NUCLEOTIDE SEQUENCE [LARGE SCALE GENOMIC DNA]</scope>
    <source>
        <strain evidence="1 2">120-4 pot B 10/14</strain>
    </source>
</reference>
<gene>
    <name evidence="1" type="ORF">GMARGA_LOCUS25237</name>
</gene>
<dbReference type="PANTHER" id="PTHR31424:SF5">
    <property type="entry name" value="APPLE DOMAIN-CONTAINING PROTEIN"/>
    <property type="match status" value="1"/>
</dbReference>